<dbReference type="PANTHER" id="PTHR45828">
    <property type="entry name" value="CYTOCHROME B561/FERRIC REDUCTASE TRANSMEMBRANE"/>
    <property type="match status" value="1"/>
</dbReference>
<keyword evidence="9 11" id="KW-0472">Membrane</keyword>
<organism evidence="16 17">
    <name type="scientific">Hymenochirus boettgeri</name>
    <name type="common">Congo dwarf clawed frog</name>
    <dbReference type="NCBI Taxonomy" id="247094"/>
    <lineage>
        <taxon>Eukaryota</taxon>
        <taxon>Metazoa</taxon>
        <taxon>Chordata</taxon>
        <taxon>Craniata</taxon>
        <taxon>Vertebrata</taxon>
        <taxon>Euteleostomi</taxon>
        <taxon>Amphibia</taxon>
        <taxon>Batrachia</taxon>
        <taxon>Anura</taxon>
        <taxon>Pipoidea</taxon>
        <taxon>Pipidae</taxon>
        <taxon>Pipinae</taxon>
        <taxon>Hymenochirus</taxon>
    </lineage>
</organism>
<feature type="transmembrane region" description="Helical" evidence="11">
    <location>
        <begin position="379"/>
        <end position="404"/>
    </location>
</feature>
<feature type="signal peptide" evidence="12">
    <location>
        <begin position="1"/>
        <end position="18"/>
    </location>
</feature>
<dbReference type="GO" id="GO:0016020">
    <property type="term" value="C:membrane"/>
    <property type="evidence" value="ECO:0007669"/>
    <property type="project" value="UniProtKB-SubCell"/>
</dbReference>
<feature type="transmembrane region" description="Helical" evidence="11">
    <location>
        <begin position="416"/>
        <end position="436"/>
    </location>
</feature>
<evidence type="ECO:0000256" key="8">
    <source>
        <dbReference type="ARBA" id="ARBA00023004"/>
    </source>
</evidence>
<dbReference type="CDD" id="cd08544">
    <property type="entry name" value="Reeler"/>
    <property type="match status" value="1"/>
</dbReference>
<dbReference type="PROSITE" id="PS50939">
    <property type="entry name" value="CYTOCHROME_B561"/>
    <property type="match status" value="1"/>
</dbReference>
<evidence type="ECO:0000259" key="15">
    <source>
        <dbReference type="PROSITE" id="PS51019"/>
    </source>
</evidence>
<dbReference type="FunFam" id="2.60.40.4060:FF:000003">
    <property type="entry name" value="Ferric chelate reductase 1"/>
    <property type="match status" value="1"/>
</dbReference>
<evidence type="ECO:0000259" key="14">
    <source>
        <dbReference type="PROSITE" id="PS50939"/>
    </source>
</evidence>
<comment type="subcellular location">
    <subcellularLocation>
        <location evidence="2">Membrane</location>
        <topology evidence="2">Multi-pass membrane protein</topology>
    </subcellularLocation>
</comment>
<sequence>MKTTILFFICECFVSVLGYPEGNISPACNTMLPQHNRYVPQTNPPPYTITVSKTTFSAGDSISVTIQASSGNVFKGFILEAWTLGGNAITGTFSITNSNTQGLSCSGTNSAVSHTSPADKLSIATAWVAPADVGPVKFRATVLKDFATFWSGVESDILMPVQMSNVTCGTQKFCFSNQANCNPNSNNCFFMSAVPYNDGFVIEMSGSPPNPGYVAIGFSDDQIMGSDDIYICTTSSTGVMVQRALSMGHLPPQSRNLSTTGSVITSYQNGVLKCTFITLSSISTQARANTTSYYIFLANGPSLANGQIQKHSQTPSISASKIDLSRFVGSVNAQGDGTRNLVLGHGALMLIAWMTTGTIGMLIARYMKLSANQVIHGKGLWFLIHVFFMILTVILTIIAFIMIFAKVSGWSDDAGAHPVLGCIVMILSFLQPFGALLRPEPNHKRRFIFNWVHGLNALVIKVLAVATIFLGLKLVDSSTIQWLPKVMGGFYAWEVLFYIILEINKHVKSKGNYEVPDKMDHNETTILGIFICGNIAFLISLLVGIGSS</sequence>
<dbReference type="Pfam" id="PF03188">
    <property type="entry name" value="Cytochrom_B561"/>
    <property type="match status" value="1"/>
</dbReference>
<feature type="domain" description="Cytochrome b561" evidence="14">
    <location>
        <begin position="308"/>
        <end position="510"/>
    </location>
</feature>
<proteinExistence type="inferred from homology"/>
<keyword evidence="7 11" id="KW-1133">Transmembrane helix</keyword>
<feature type="domain" description="Reelin" evidence="15">
    <location>
        <begin position="13"/>
        <end position="173"/>
    </location>
</feature>
<comment type="similarity">
    <text evidence="3">Belongs to the FRRS1 family.</text>
</comment>
<evidence type="ECO:0000256" key="2">
    <source>
        <dbReference type="ARBA" id="ARBA00004141"/>
    </source>
</evidence>
<evidence type="ECO:0000256" key="9">
    <source>
        <dbReference type="ARBA" id="ARBA00023136"/>
    </source>
</evidence>
<keyword evidence="10" id="KW-0325">Glycoprotein</keyword>
<keyword evidence="12" id="KW-0732">Signal</keyword>
<dbReference type="Pfam" id="PF02014">
    <property type="entry name" value="Reeler"/>
    <property type="match status" value="1"/>
</dbReference>
<keyword evidence="17" id="KW-1185">Reference proteome</keyword>
<comment type="cofactor">
    <cofactor evidence="1">
        <name>heme b</name>
        <dbReference type="ChEBI" id="CHEBI:60344"/>
    </cofactor>
</comment>
<dbReference type="OrthoDB" id="2419613at2759"/>
<evidence type="ECO:0000256" key="4">
    <source>
        <dbReference type="ARBA" id="ARBA00022448"/>
    </source>
</evidence>
<evidence type="ECO:0000256" key="3">
    <source>
        <dbReference type="ARBA" id="ARBA00009195"/>
    </source>
</evidence>
<name>A0A8T2IZ27_9PIPI</name>
<keyword evidence="8" id="KW-0408">Iron</keyword>
<comment type="caution">
    <text evidence="16">The sequence shown here is derived from an EMBL/GenBank/DDBJ whole genome shotgun (WGS) entry which is preliminary data.</text>
</comment>
<accession>A0A8T2IZ27</accession>
<feature type="chain" id="PRO_5036275729" description="Ferric-chelate reductase 1" evidence="12">
    <location>
        <begin position="19"/>
        <end position="548"/>
    </location>
</feature>
<dbReference type="SMART" id="SM00665">
    <property type="entry name" value="B561"/>
    <property type="match status" value="1"/>
</dbReference>
<evidence type="ECO:0000256" key="1">
    <source>
        <dbReference type="ARBA" id="ARBA00001970"/>
    </source>
</evidence>
<gene>
    <name evidence="16" type="ORF">GDO86_007727</name>
</gene>
<keyword evidence="5 11" id="KW-0812">Transmembrane</keyword>
<evidence type="ECO:0000256" key="6">
    <source>
        <dbReference type="ARBA" id="ARBA00022982"/>
    </source>
</evidence>
<evidence type="ECO:0000259" key="13">
    <source>
        <dbReference type="PROSITE" id="PS50836"/>
    </source>
</evidence>
<reference evidence="16" key="1">
    <citation type="thesis" date="2020" institute="ProQuest LLC" country="789 East Eisenhower Parkway, Ann Arbor, MI, USA">
        <title>Comparative Genomics and Chromosome Evolution.</title>
        <authorList>
            <person name="Mudd A.B."/>
        </authorList>
    </citation>
    <scope>NUCLEOTIDE SEQUENCE</scope>
    <source>
        <strain evidence="16">Female2</strain>
        <tissue evidence="16">Blood</tissue>
    </source>
</reference>
<dbReference type="Proteomes" id="UP000812440">
    <property type="component" value="Chromosome 4"/>
</dbReference>
<dbReference type="AlphaFoldDB" id="A0A8T2IZ27"/>
<evidence type="ECO:0000256" key="10">
    <source>
        <dbReference type="ARBA" id="ARBA00023180"/>
    </source>
</evidence>
<dbReference type="PANTHER" id="PTHR45828:SF43">
    <property type="entry name" value="REELIN DOMAIN-CONTAINING PROTEIN"/>
    <property type="match status" value="1"/>
</dbReference>
<evidence type="ECO:0000313" key="17">
    <source>
        <dbReference type="Proteomes" id="UP000812440"/>
    </source>
</evidence>
<evidence type="ECO:0000256" key="12">
    <source>
        <dbReference type="SAM" id="SignalP"/>
    </source>
</evidence>
<dbReference type="Pfam" id="PF03351">
    <property type="entry name" value="DOMON"/>
    <property type="match status" value="1"/>
</dbReference>
<feature type="transmembrane region" description="Helical" evidence="11">
    <location>
        <begin position="524"/>
        <end position="545"/>
    </location>
</feature>
<keyword evidence="4" id="KW-0813">Transport</keyword>
<dbReference type="InterPro" id="IPR006593">
    <property type="entry name" value="Cyt_b561/ferric_Rdtase_TM"/>
</dbReference>
<dbReference type="PROSITE" id="PS50836">
    <property type="entry name" value="DOMON"/>
    <property type="match status" value="1"/>
</dbReference>
<feature type="domain" description="DOMON" evidence="13">
    <location>
        <begin position="185"/>
        <end position="300"/>
    </location>
</feature>
<dbReference type="InterPro" id="IPR005018">
    <property type="entry name" value="DOMON_domain"/>
</dbReference>
<dbReference type="InterPro" id="IPR051237">
    <property type="entry name" value="Ferric-chelate_Red/DefProt"/>
</dbReference>
<dbReference type="InterPro" id="IPR042307">
    <property type="entry name" value="Reeler_sf"/>
</dbReference>
<dbReference type="CDD" id="cd08760">
    <property type="entry name" value="Cyt_b561_FRRS1_like"/>
    <property type="match status" value="1"/>
</dbReference>
<keyword evidence="6" id="KW-0249">Electron transport</keyword>
<dbReference type="InterPro" id="IPR002861">
    <property type="entry name" value="Reeler_dom"/>
</dbReference>
<dbReference type="Gene3D" id="1.20.120.1770">
    <property type="match status" value="1"/>
</dbReference>
<dbReference type="EMBL" id="JAACNH010000007">
    <property type="protein sequence ID" value="KAG8436748.1"/>
    <property type="molecule type" value="Genomic_DNA"/>
</dbReference>
<feature type="transmembrane region" description="Helical" evidence="11">
    <location>
        <begin position="347"/>
        <end position="367"/>
    </location>
</feature>
<feature type="transmembrane region" description="Helical" evidence="11">
    <location>
        <begin position="448"/>
        <end position="470"/>
    </location>
</feature>
<evidence type="ECO:0000256" key="11">
    <source>
        <dbReference type="SAM" id="Phobius"/>
    </source>
</evidence>
<dbReference type="Gene3D" id="2.60.40.4060">
    <property type="entry name" value="Reeler domain"/>
    <property type="match status" value="1"/>
</dbReference>
<dbReference type="SMART" id="SM00664">
    <property type="entry name" value="DoH"/>
    <property type="match status" value="1"/>
</dbReference>
<protein>
    <recommendedName>
        <fullName evidence="18">Ferric-chelate reductase 1</fullName>
    </recommendedName>
</protein>
<dbReference type="CDD" id="cd09628">
    <property type="entry name" value="DOMON_SDR_2_like"/>
    <property type="match status" value="1"/>
</dbReference>
<evidence type="ECO:0000313" key="16">
    <source>
        <dbReference type="EMBL" id="KAG8436747.1"/>
    </source>
</evidence>
<evidence type="ECO:0000256" key="5">
    <source>
        <dbReference type="ARBA" id="ARBA00022692"/>
    </source>
</evidence>
<evidence type="ECO:0008006" key="18">
    <source>
        <dbReference type="Google" id="ProtNLM"/>
    </source>
</evidence>
<evidence type="ECO:0000256" key="7">
    <source>
        <dbReference type="ARBA" id="ARBA00022989"/>
    </source>
</evidence>
<dbReference type="PROSITE" id="PS51019">
    <property type="entry name" value="REELIN"/>
    <property type="match status" value="1"/>
</dbReference>
<dbReference type="EMBL" id="JAACNH010000007">
    <property type="protein sequence ID" value="KAG8436747.1"/>
    <property type="molecule type" value="Genomic_DNA"/>
</dbReference>
<feature type="transmembrane region" description="Helical" evidence="11">
    <location>
        <begin position="482"/>
        <end position="503"/>
    </location>
</feature>